<dbReference type="AlphaFoldDB" id="A0A929BCN6"/>
<evidence type="ECO:0000313" key="13">
    <source>
        <dbReference type="EMBL" id="MBE9375596.1"/>
    </source>
</evidence>
<evidence type="ECO:0000256" key="4">
    <source>
        <dbReference type="ARBA" id="ARBA00022679"/>
    </source>
</evidence>
<dbReference type="PANTHER" id="PTHR24421">
    <property type="entry name" value="NITRATE/NITRITE SENSOR PROTEIN NARX-RELATED"/>
    <property type="match status" value="1"/>
</dbReference>
<keyword evidence="8" id="KW-0902">Two-component regulatory system</keyword>
<evidence type="ECO:0000259" key="11">
    <source>
        <dbReference type="Pfam" id="PF02518"/>
    </source>
</evidence>
<dbReference type="SUPFAM" id="SSF55874">
    <property type="entry name" value="ATPase domain of HSP90 chaperone/DNA topoisomerase II/histidine kinase"/>
    <property type="match status" value="1"/>
</dbReference>
<reference evidence="13" key="1">
    <citation type="submission" date="2020-10" db="EMBL/GenBank/DDBJ databases">
        <title>Diversity and distribution of actinomycetes associated with coral in the coast of Hainan.</title>
        <authorList>
            <person name="Li F."/>
        </authorList>
    </citation>
    <scope>NUCLEOTIDE SEQUENCE</scope>
    <source>
        <strain evidence="13">HNM0983</strain>
    </source>
</reference>
<keyword evidence="4" id="KW-0808">Transferase</keyword>
<protein>
    <recommendedName>
        <fullName evidence="2">histidine kinase</fullName>
        <ecNumber evidence="2">2.7.13.3</ecNumber>
    </recommendedName>
</protein>
<dbReference type="GO" id="GO:0000155">
    <property type="term" value="F:phosphorelay sensor kinase activity"/>
    <property type="evidence" value="ECO:0007669"/>
    <property type="project" value="InterPro"/>
</dbReference>
<keyword evidence="6 13" id="KW-0418">Kinase</keyword>
<keyword evidence="3" id="KW-0597">Phosphoprotein</keyword>
<dbReference type="InterPro" id="IPR003594">
    <property type="entry name" value="HATPase_dom"/>
</dbReference>
<gene>
    <name evidence="13" type="ORF">IQ251_14175</name>
</gene>
<dbReference type="CDD" id="cd16917">
    <property type="entry name" value="HATPase_UhpB-NarQ-NarX-like"/>
    <property type="match status" value="1"/>
</dbReference>
<evidence type="ECO:0000256" key="7">
    <source>
        <dbReference type="ARBA" id="ARBA00022840"/>
    </source>
</evidence>
<evidence type="ECO:0000256" key="10">
    <source>
        <dbReference type="SAM" id="MobiDB-lite"/>
    </source>
</evidence>
<evidence type="ECO:0000256" key="6">
    <source>
        <dbReference type="ARBA" id="ARBA00022777"/>
    </source>
</evidence>
<sequence length="417" mass="44442">MSTSTGREPADRAPRGEREPAPRTVHRVSAEAHPGPLTWWGGRVRSLVFDLAVAAIPVAAHLYSHGGRLGDDSPPAVAALLVGFGALAVRRRFPFAVALVAAVVGLFGDPVVGVAEIALYTVASRCGARWPTWAAGAVNLLSLLVQQTVLGEFTWDHTLALLTTTASRAALPVLFGLWARQRRSALADYRARADQIERERELLAERAVVTERRRIAREMHDVVAHRVGIVSLHAGALAVNAPDEASGELAETIRATSSTAMQELRDMLRVLRDEDTDPESTTAPALAGITDLVDDAVRAGANIRLSAPDPMPALPDSAGRAAYRVVQEGLTNAAKHAPNAAVRVHVAEHREDVGVTVTNDPAPRENNAELPRSGFGLVGMRERVALAGGHVTSGPTDDGGYRVHATFPRSAETEQSR</sequence>
<keyword evidence="7" id="KW-0067">ATP-binding</keyword>
<evidence type="ECO:0000259" key="12">
    <source>
        <dbReference type="Pfam" id="PF07730"/>
    </source>
</evidence>
<comment type="catalytic activity">
    <reaction evidence="1">
        <text>ATP + protein L-histidine = ADP + protein N-phospho-L-histidine.</text>
        <dbReference type="EC" id="2.7.13.3"/>
    </reaction>
</comment>
<evidence type="ECO:0000256" key="2">
    <source>
        <dbReference type="ARBA" id="ARBA00012438"/>
    </source>
</evidence>
<dbReference type="EMBL" id="JADEYC010000022">
    <property type="protein sequence ID" value="MBE9375596.1"/>
    <property type="molecule type" value="Genomic_DNA"/>
</dbReference>
<dbReference type="Pfam" id="PF07730">
    <property type="entry name" value="HisKA_3"/>
    <property type="match status" value="1"/>
</dbReference>
<feature type="domain" description="Histidine kinase/HSP90-like ATPase" evidence="11">
    <location>
        <begin position="321"/>
        <end position="409"/>
    </location>
</feature>
<feature type="region of interest" description="Disordered" evidence="10">
    <location>
        <begin position="391"/>
        <end position="417"/>
    </location>
</feature>
<evidence type="ECO:0000256" key="5">
    <source>
        <dbReference type="ARBA" id="ARBA00022741"/>
    </source>
</evidence>
<dbReference type="EC" id="2.7.13.3" evidence="2"/>
<accession>A0A929BCN6</accession>
<dbReference type="GO" id="GO:0046983">
    <property type="term" value="F:protein dimerization activity"/>
    <property type="evidence" value="ECO:0007669"/>
    <property type="project" value="InterPro"/>
</dbReference>
<dbReference type="Pfam" id="PF02518">
    <property type="entry name" value="HATPase_c"/>
    <property type="match status" value="1"/>
</dbReference>
<keyword evidence="5" id="KW-0547">Nucleotide-binding</keyword>
<feature type="coiled-coil region" evidence="9">
    <location>
        <begin position="179"/>
        <end position="213"/>
    </location>
</feature>
<feature type="compositionally biased region" description="Basic and acidic residues" evidence="10">
    <location>
        <begin position="8"/>
        <end position="21"/>
    </location>
</feature>
<feature type="region of interest" description="Disordered" evidence="10">
    <location>
        <begin position="1"/>
        <end position="28"/>
    </location>
</feature>
<dbReference type="InterPro" id="IPR036890">
    <property type="entry name" value="HATPase_C_sf"/>
</dbReference>
<dbReference type="Gene3D" id="3.30.565.10">
    <property type="entry name" value="Histidine kinase-like ATPase, C-terminal domain"/>
    <property type="match status" value="1"/>
</dbReference>
<dbReference type="InterPro" id="IPR011712">
    <property type="entry name" value="Sig_transdc_His_kin_sub3_dim/P"/>
</dbReference>
<dbReference type="InterPro" id="IPR050482">
    <property type="entry name" value="Sensor_HK_TwoCompSys"/>
</dbReference>
<keyword evidence="14" id="KW-1185">Reference proteome</keyword>
<evidence type="ECO:0000256" key="1">
    <source>
        <dbReference type="ARBA" id="ARBA00000085"/>
    </source>
</evidence>
<dbReference type="GO" id="GO:0016020">
    <property type="term" value="C:membrane"/>
    <property type="evidence" value="ECO:0007669"/>
    <property type="project" value="InterPro"/>
</dbReference>
<dbReference type="Gene3D" id="1.20.5.1930">
    <property type="match status" value="1"/>
</dbReference>
<comment type="caution">
    <text evidence="13">The sequence shown here is derived from an EMBL/GenBank/DDBJ whole genome shotgun (WGS) entry which is preliminary data.</text>
</comment>
<evidence type="ECO:0000256" key="3">
    <source>
        <dbReference type="ARBA" id="ARBA00022553"/>
    </source>
</evidence>
<evidence type="ECO:0000256" key="8">
    <source>
        <dbReference type="ARBA" id="ARBA00023012"/>
    </source>
</evidence>
<evidence type="ECO:0000256" key="9">
    <source>
        <dbReference type="SAM" id="Coils"/>
    </source>
</evidence>
<name>A0A929BCN6_9PSEU</name>
<evidence type="ECO:0000313" key="14">
    <source>
        <dbReference type="Proteomes" id="UP000598360"/>
    </source>
</evidence>
<proteinExistence type="predicted"/>
<keyword evidence="9" id="KW-0175">Coiled coil</keyword>
<feature type="domain" description="Signal transduction histidine kinase subgroup 3 dimerisation and phosphoacceptor" evidence="12">
    <location>
        <begin position="211"/>
        <end position="274"/>
    </location>
</feature>
<dbReference type="PANTHER" id="PTHR24421:SF10">
    <property type="entry name" value="NITRATE_NITRITE SENSOR PROTEIN NARQ"/>
    <property type="match status" value="1"/>
</dbReference>
<organism evidence="13 14">
    <name type="scientific">Saccharopolyspora montiporae</name>
    <dbReference type="NCBI Taxonomy" id="2781240"/>
    <lineage>
        <taxon>Bacteria</taxon>
        <taxon>Bacillati</taxon>
        <taxon>Actinomycetota</taxon>
        <taxon>Actinomycetes</taxon>
        <taxon>Pseudonocardiales</taxon>
        <taxon>Pseudonocardiaceae</taxon>
        <taxon>Saccharopolyspora</taxon>
    </lineage>
</organism>
<dbReference type="Proteomes" id="UP000598360">
    <property type="component" value="Unassembled WGS sequence"/>
</dbReference>
<dbReference type="GO" id="GO:0005524">
    <property type="term" value="F:ATP binding"/>
    <property type="evidence" value="ECO:0007669"/>
    <property type="project" value="UniProtKB-KW"/>
</dbReference>